<dbReference type="RefSeq" id="WP_155438109.1">
    <property type="nucleotide sequence ID" value="NZ_WNLA01000002.1"/>
</dbReference>
<gene>
    <name evidence="16" type="ORF">GM668_06485</name>
</gene>
<comment type="pathway">
    <text evidence="2">Siderophore biosynthesis; enterobactin biosynthesis.</text>
</comment>
<feature type="binding site" evidence="13">
    <location>
        <position position="125"/>
    </location>
    <ligand>
        <name>Mg(2+)</name>
        <dbReference type="ChEBI" id="CHEBI:18420"/>
    </ligand>
</feature>
<dbReference type="GO" id="GO:0005886">
    <property type="term" value="C:plasma membrane"/>
    <property type="evidence" value="ECO:0007669"/>
    <property type="project" value="TreeGrafter"/>
</dbReference>
<evidence type="ECO:0000256" key="7">
    <source>
        <dbReference type="ARBA" id="ARBA00023191"/>
    </source>
</evidence>
<evidence type="ECO:0000256" key="3">
    <source>
        <dbReference type="ARBA" id="ARBA00008342"/>
    </source>
</evidence>
<comment type="caution">
    <text evidence="16">The sequence shown here is derived from an EMBL/GenBank/DDBJ whole genome shotgun (WGS) entry which is preliminary data.</text>
</comment>
<feature type="domain" description="4'-phosphopantetheinyl transferase" evidence="14">
    <location>
        <begin position="121"/>
        <end position="204"/>
    </location>
</feature>
<feature type="binding site" evidence="13">
    <location>
        <position position="127"/>
    </location>
    <ligand>
        <name>Mg(2+)</name>
        <dbReference type="ChEBI" id="CHEBI:18420"/>
    </ligand>
</feature>
<keyword evidence="13" id="KW-0460">Magnesium</keyword>
<dbReference type="EMBL" id="WNLA01000002">
    <property type="protein sequence ID" value="MTW01735.1"/>
    <property type="molecule type" value="Genomic_DNA"/>
</dbReference>
<reference evidence="16 17" key="1">
    <citation type="submission" date="2019-11" db="EMBL/GenBank/DDBJ databases">
        <title>Type strains purchased from KCTC, JCM and DSMZ.</title>
        <authorList>
            <person name="Lu H."/>
        </authorList>
    </citation>
    <scope>NUCLEOTIDE SEQUENCE [LARGE SCALE GENOMIC DNA]</scope>
    <source>
        <strain evidence="16 17">KCTC 42409</strain>
    </source>
</reference>
<evidence type="ECO:0000256" key="6">
    <source>
        <dbReference type="ARBA" id="ARBA00022679"/>
    </source>
</evidence>
<dbReference type="Pfam" id="PF17837">
    <property type="entry name" value="4PPT_N"/>
    <property type="match status" value="1"/>
</dbReference>
<dbReference type="InterPro" id="IPR003542">
    <property type="entry name" value="Enbac_synth_compD-like"/>
</dbReference>
<comment type="catalytic activity">
    <reaction evidence="11">
        <text>apo-[peptidyl-carrier protein] + CoA = holo-[peptidyl-carrier protein] + adenosine 3',5'-bisphosphate + H(+)</text>
        <dbReference type="Rhea" id="RHEA:46228"/>
        <dbReference type="Rhea" id="RHEA-COMP:11479"/>
        <dbReference type="Rhea" id="RHEA-COMP:11480"/>
        <dbReference type="ChEBI" id="CHEBI:15378"/>
        <dbReference type="ChEBI" id="CHEBI:29999"/>
        <dbReference type="ChEBI" id="CHEBI:57287"/>
        <dbReference type="ChEBI" id="CHEBI:58343"/>
        <dbReference type="ChEBI" id="CHEBI:64479"/>
    </reaction>
</comment>
<evidence type="ECO:0000256" key="12">
    <source>
        <dbReference type="PIRSR" id="PIRSR603542-1"/>
    </source>
</evidence>
<dbReference type="InterPro" id="IPR008278">
    <property type="entry name" value="4-PPantetheinyl_Trfase_dom"/>
</dbReference>
<protein>
    <recommendedName>
        <fullName evidence="5">Enterobactin synthase component D</fullName>
    </recommendedName>
    <alternativeName>
        <fullName evidence="8">4'-phosphopantetheinyl transferase EntD</fullName>
    </alternativeName>
    <alternativeName>
        <fullName evidence="9">Enterochelin synthase D</fullName>
    </alternativeName>
</protein>
<comment type="subunit">
    <text evidence="4">EntB, EntD, EntE, and EntF form a multienzyme complex called enterobactin synthase.</text>
</comment>
<evidence type="ECO:0000256" key="2">
    <source>
        <dbReference type="ARBA" id="ARBA00004993"/>
    </source>
</evidence>
<evidence type="ECO:0000256" key="8">
    <source>
        <dbReference type="ARBA" id="ARBA00029894"/>
    </source>
</evidence>
<feature type="binding site" evidence="12">
    <location>
        <position position="67"/>
    </location>
    <ligand>
        <name>CoA</name>
        <dbReference type="ChEBI" id="CHEBI:57287"/>
    </ligand>
</feature>
<dbReference type="UniPathway" id="UPA00017"/>
<feature type="binding site" evidence="13">
    <location>
        <position position="126"/>
    </location>
    <ligand>
        <name>Mg(2+)</name>
        <dbReference type="ChEBI" id="CHEBI:18420"/>
    </ligand>
</feature>
<dbReference type="GO" id="GO:0008897">
    <property type="term" value="F:holo-[acyl-carrier-protein] synthase activity"/>
    <property type="evidence" value="ECO:0007669"/>
    <property type="project" value="InterPro"/>
</dbReference>
<feature type="binding site" evidence="12">
    <location>
        <position position="171"/>
    </location>
    <ligand>
        <name>CoA</name>
        <dbReference type="ChEBI" id="CHEBI:57287"/>
    </ligand>
</feature>
<evidence type="ECO:0000256" key="11">
    <source>
        <dbReference type="ARBA" id="ARBA00049191"/>
    </source>
</evidence>
<name>A0A6L6PWD3_9BURK</name>
<evidence type="ECO:0000313" key="17">
    <source>
        <dbReference type="Proteomes" id="UP000484015"/>
    </source>
</evidence>
<dbReference type="SUPFAM" id="SSF56214">
    <property type="entry name" value="4'-phosphopantetheinyl transferase"/>
    <property type="match status" value="1"/>
</dbReference>
<feature type="binding site" evidence="12">
    <location>
        <position position="59"/>
    </location>
    <ligand>
        <name>CoA</name>
        <dbReference type="ChEBI" id="CHEBI:57287"/>
    </ligand>
</feature>
<keyword evidence="17" id="KW-1185">Reference proteome</keyword>
<dbReference type="OrthoDB" id="8210607at2"/>
<dbReference type="PANTHER" id="PTHR38096:SF1">
    <property type="entry name" value="ENTEROBACTIN SYNTHASE COMPONENT D"/>
    <property type="match status" value="1"/>
</dbReference>
<evidence type="ECO:0000256" key="10">
    <source>
        <dbReference type="ARBA" id="ARBA00049176"/>
    </source>
</evidence>
<dbReference type="Gene3D" id="3.90.470.20">
    <property type="entry name" value="4'-phosphopantetheinyl transferase domain"/>
    <property type="match status" value="1"/>
</dbReference>
<dbReference type="Pfam" id="PF01648">
    <property type="entry name" value="ACPS"/>
    <property type="match status" value="1"/>
</dbReference>
<keyword evidence="13" id="KW-0479">Metal-binding</keyword>
<comment type="catalytic activity">
    <reaction evidence="10">
        <text>apo-[aryl-carrier protein] + CoA = holo-[aryl-carrier protein] + adenosine 3',5'-bisphosphate + H(+)</text>
        <dbReference type="Rhea" id="RHEA:48404"/>
        <dbReference type="Rhea" id="RHEA-COMP:15903"/>
        <dbReference type="Rhea" id="RHEA-COMP:17557"/>
        <dbReference type="ChEBI" id="CHEBI:15378"/>
        <dbReference type="ChEBI" id="CHEBI:29999"/>
        <dbReference type="ChEBI" id="CHEBI:57287"/>
        <dbReference type="ChEBI" id="CHEBI:58343"/>
        <dbReference type="ChEBI" id="CHEBI:64479"/>
    </reaction>
</comment>
<proteinExistence type="inferred from homology"/>
<evidence type="ECO:0000259" key="15">
    <source>
        <dbReference type="Pfam" id="PF17837"/>
    </source>
</evidence>
<comment type="function">
    <text evidence="1">Involved in the biosynthesis of the siderophore enterobactin (enterochelin), which is a macrocyclic trimeric lactone of N-(2,3-dihydroxybenzoyl)-serine. The serine trilactone serves as a scaffolding for the three catechol functionalities that provide hexadentate coordination for the tightly ligated iron(2+) atoms. Plays an essential role in the assembly of the enterobactin by catalyzing the transfer of the 4'-phosphopantetheine (Ppant) moiety from coenzyme A to the apo-domains of both EntB (ArCP domain) and EntF (PCP domain) to yield their holo-forms which make them competent for the activation of 2,3-dihydroxybenzoate (DHB) and L-serine, respectively.</text>
</comment>
<evidence type="ECO:0000313" key="16">
    <source>
        <dbReference type="EMBL" id="MTW01735.1"/>
    </source>
</evidence>
<evidence type="ECO:0000259" key="14">
    <source>
        <dbReference type="Pfam" id="PF01648"/>
    </source>
</evidence>
<feature type="binding site" evidence="12">
    <location>
        <begin position="103"/>
        <end position="104"/>
    </location>
    <ligand>
        <name>CoA</name>
        <dbReference type="ChEBI" id="CHEBI:57287"/>
    </ligand>
</feature>
<feature type="binding site" evidence="12">
    <location>
        <position position="175"/>
    </location>
    <ligand>
        <name>CoA</name>
        <dbReference type="ChEBI" id="CHEBI:57287"/>
    </ligand>
</feature>
<accession>A0A6L6PWD3</accession>
<dbReference type="Proteomes" id="UP000484015">
    <property type="component" value="Unassembled WGS sequence"/>
</dbReference>
<dbReference type="InterPro" id="IPR041354">
    <property type="entry name" value="4PPT_N"/>
</dbReference>
<dbReference type="AlphaFoldDB" id="A0A6L6PWD3"/>
<evidence type="ECO:0000256" key="1">
    <source>
        <dbReference type="ARBA" id="ARBA00003937"/>
    </source>
</evidence>
<dbReference type="GO" id="GO:0000287">
    <property type="term" value="F:magnesium ion binding"/>
    <property type="evidence" value="ECO:0007669"/>
    <property type="project" value="InterPro"/>
</dbReference>
<keyword evidence="7" id="KW-0259">Enterobactin biosynthesis</keyword>
<dbReference type="GO" id="GO:0009239">
    <property type="term" value="P:enterobactin biosynthetic process"/>
    <property type="evidence" value="ECO:0007669"/>
    <property type="project" value="UniProtKB-UniPathway"/>
</dbReference>
<evidence type="ECO:0000256" key="13">
    <source>
        <dbReference type="PIRSR" id="PIRSR603542-2"/>
    </source>
</evidence>
<comment type="similarity">
    <text evidence="3">Belongs to the P-Pant transferase superfamily. EntD family.</text>
</comment>
<feature type="domain" description="4'-phosphopantetheinyl transferase N-terminal" evidence="15">
    <location>
        <begin position="51"/>
        <end position="113"/>
    </location>
</feature>
<evidence type="ECO:0000256" key="4">
    <source>
        <dbReference type="ARBA" id="ARBA00011503"/>
    </source>
</evidence>
<dbReference type="PANTHER" id="PTHR38096">
    <property type="entry name" value="ENTEROBACTIN SYNTHASE COMPONENT D"/>
    <property type="match status" value="1"/>
</dbReference>
<feature type="binding site" evidence="12">
    <location>
        <position position="125"/>
    </location>
    <ligand>
        <name>CoA</name>
        <dbReference type="ChEBI" id="CHEBI:57287"/>
    </ligand>
</feature>
<organism evidence="16 17">
    <name type="scientific">Pseudoduganella ginsengisoli</name>
    <dbReference type="NCBI Taxonomy" id="1462440"/>
    <lineage>
        <taxon>Bacteria</taxon>
        <taxon>Pseudomonadati</taxon>
        <taxon>Pseudomonadota</taxon>
        <taxon>Betaproteobacteria</taxon>
        <taxon>Burkholderiales</taxon>
        <taxon>Oxalobacteraceae</taxon>
        <taxon>Telluria group</taxon>
        <taxon>Pseudoduganella</taxon>
    </lineage>
</organism>
<evidence type="ECO:0000256" key="5">
    <source>
        <dbReference type="ARBA" id="ARBA00019087"/>
    </source>
</evidence>
<evidence type="ECO:0000256" key="9">
    <source>
        <dbReference type="ARBA" id="ARBA00031996"/>
    </source>
</evidence>
<dbReference type="GO" id="GO:0009366">
    <property type="term" value="C:enterobactin synthetase complex"/>
    <property type="evidence" value="ECO:0007669"/>
    <property type="project" value="InterPro"/>
</dbReference>
<dbReference type="InterPro" id="IPR037143">
    <property type="entry name" value="4-PPantetheinyl_Trfase_dom_sf"/>
</dbReference>
<keyword evidence="6 16" id="KW-0808">Transferase</keyword>
<comment type="cofactor">
    <cofactor evidence="13">
        <name>Mg(2+)</name>
        <dbReference type="ChEBI" id="CHEBI:18420"/>
    </cofactor>
</comment>
<dbReference type="PRINTS" id="PR01399">
    <property type="entry name" value="ENTSNTHTASED"/>
</dbReference>
<sequence>MASFDGVKTGLADSFTNIWLGDTNPVPVVLAPITAFDPGLFEKTGIFLPEQISRSVPKRQAEFFYGRLCAREALRAIGVTDHVLATGRSREPLWPAGVIGSISHNDEFSAAVALRKTPYSGIGIDIESFFDAPKREAVFNLAVTAQEYARLTQKREIDPELSLVVAFSAKESFFKAAFHAVGAYFDFDAVSVTDICAQRKVITLEVADDLCAQFKRGTTAQIWFDLIAPRTVITGFRW</sequence>